<dbReference type="AlphaFoldDB" id="A0A1E3P3M6"/>
<organism evidence="2 3">
    <name type="scientific">Wickerhamomyces anomalus (strain ATCC 58044 / CBS 1984 / NCYC 433 / NRRL Y-366-8)</name>
    <name type="common">Yeast</name>
    <name type="synonym">Hansenula anomala</name>
    <dbReference type="NCBI Taxonomy" id="683960"/>
    <lineage>
        <taxon>Eukaryota</taxon>
        <taxon>Fungi</taxon>
        <taxon>Dikarya</taxon>
        <taxon>Ascomycota</taxon>
        <taxon>Saccharomycotina</taxon>
        <taxon>Saccharomycetes</taxon>
        <taxon>Phaffomycetales</taxon>
        <taxon>Wickerhamomycetaceae</taxon>
        <taxon>Wickerhamomyces</taxon>
    </lineage>
</organism>
<evidence type="ECO:0008006" key="4">
    <source>
        <dbReference type="Google" id="ProtNLM"/>
    </source>
</evidence>
<keyword evidence="1" id="KW-0732">Signal</keyword>
<sequence length="155" mass="16142">MQFKNLLLSVTALASIVAAAPIAAAEGSDSANSPVGFVATSGSDPTFYLQFKEGTISGPAKVDVEGEVYSTVNNKLTIKNFSASKVSGDEISKTHSTTAFSGKWHVDNNDDTFSFLVSTANSGSSTSGSKTVFKGSYTLDSDGEQHNFTVPVNAN</sequence>
<dbReference type="EMBL" id="KV454210">
    <property type="protein sequence ID" value="ODQ59908.1"/>
    <property type="molecule type" value="Genomic_DNA"/>
</dbReference>
<evidence type="ECO:0000313" key="2">
    <source>
        <dbReference type="EMBL" id="ODQ59908.1"/>
    </source>
</evidence>
<dbReference type="Proteomes" id="UP000094112">
    <property type="component" value="Unassembled WGS sequence"/>
</dbReference>
<dbReference type="RefSeq" id="XP_019039115.1">
    <property type="nucleotide sequence ID" value="XM_019185622.1"/>
</dbReference>
<evidence type="ECO:0000256" key="1">
    <source>
        <dbReference type="SAM" id="SignalP"/>
    </source>
</evidence>
<proteinExistence type="predicted"/>
<keyword evidence="3" id="KW-1185">Reference proteome</keyword>
<name>A0A1E3P3M6_WICAA</name>
<gene>
    <name evidence="2" type="ORF">WICANDRAFT_83924</name>
</gene>
<feature type="chain" id="PRO_5009133640" description="Secreted protein" evidence="1">
    <location>
        <begin position="20"/>
        <end position="155"/>
    </location>
</feature>
<evidence type="ECO:0000313" key="3">
    <source>
        <dbReference type="Proteomes" id="UP000094112"/>
    </source>
</evidence>
<protein>
    <recommendedName>
        <fullName evidence="4">Secreted protein</fullName>
    </recommendedName>
</protein>
<dbReference type="GeneID" id="30202868"/>
<reference evidence="2 3" key="1">
    <citation type="journal article" date="2016" name="Proc. Natl. Acad. Sci. U.S.A.">
        <title>Comparative genomics of biotechnologically important yeasts.</title>
        <authorList>
            <person name="Riley R."/>
            <person name="Haridas S."/>
            <person name="Wolfe K.H."/>
            <person name="Lopes M.R."/>
            <person name="Hittinger C.T."/>
            <person name="Goeker M."/>
            <person name="Salamov A.A."/>
            <person name="Wisecaver J.H."/>
            <person name="Long T.M."/>
            <person name="Calvey C.H."/>
            <person name="Aerts A.L."/>
            <person name="Barry K.W."/>
            <person name="Choi C."/>
            <person name="Clum A."/>
            <person name="Coughlan A.Y."/>
            <person name="Deshpande S."/>
            <person name="Douglass A.P."/>
            <person name="Hanson S.J."/>
            <person name="Klenk H.-P."/>
            <person name="LaButti K.M."/>
            <person name="Lapidus A."/>
            <person name="Lindquist E.A."/>
            <person name="Lipzen A.M."/>
            <person name="Meier-Kolthoff J.P."/>
            <person name="Ohm R.A."/>
            <person name="Otillar R.P."/>
            <person name="Pangilinan J.L."/>
            <person name="Peng Y."/>
            <person name="Rokas A."/>
            <person name="Rosa C.A."/>
            <person name="Scheuner C."/>
            <person name="Sibirny A.A."/>
            <person name="Slot J.C."/>
            <person name="Stielow J.B."/>
            <person name="Sun H."/>
            <person name="Kurtzman C.P."/>
            <person name="Blackwell M."/>
            <person name="Grigoriev I.V."/>
            <person name="Jeffries T.W."/>
        </authorList>
    </citation>
    <scope>NUCLEOTIDE SEQUENCE [LARGE SCALE GENOMIC DNA]</scope>
    <source>
        <strain evidence="3">ATCC 58044 / CBS 1984 / NCYC 433 / NRRL Y-366-8</strain>
    </source>
</reference>
<feature type="signal peptide" evidence="1">
    <location>
        <begin position="1"/>
        <end position="19"/>
    </location>
</feature>
<accession>A0A1E3P3M6</accession>